<dbReference type="InterPro" id="IPR011990">
    <property type="entry name" value="TPR-like_helical_dom_sf"/>
</dbReference>
<dbReference type="AlphaFoldDB" id="A0A6B2LAA4"/>
<dbReference type="PANTHER" id="PTHR47939">
    <property type="entry name" value="MEMBRANE-ASSOCIATED SALT-INDUCIBLE PROTEIN-LIKE"/>
    <property type="match status" value="1"/>
</dbReference>
<dbReference type="Pfam" id="PF13812">
    <property type="entry name" value="PPR_3"/>
    <property type="match status" value="1"/>
</dbReference>
<feature type="repeat" description="PPR" evidence="1">
    <location>
        <begin position="94"/>
        <end position="128"/>
    </location>
</feature>
<evidence type="ECO:0000256" key="1">
    <source>
        <dbReference type="PROSITE-ProRule" id="PRU00708"/>
    </source>
</evidence>
<dbReference type="Gene3D" id="1.25.40.10">
    <property type="entry name" value="Tetratricopeptide repeat domain"/>
    <property type="match status" value="2"/>
</dbReference>
<dbReference type="PROSITE" id="PS51375">
    <property type="entry name" value="PPR"/>
    <property type="match status" value="2"/>
</dbReference>
<evidence type="ECO:0008006" key="3">
    <source>
        <dbReference type="Google" id="ProtNLM"/>
    </source>
</evidence>
<dbReference type="NCBIfam" id="TIGR00756">
    <property type="entry name" value="PPR"/>
    <property type="match status" value="2"/>
</dbReference>
<accession>A0A6B2LAA4</accession>
<dbReference type="InterPro" id="IPR002885">
    <property type="entry name" value="PPR_rpt"/>
</dbReference>
<dbReference type="InterPro" id="IPR050667">
    <property type="entry name" value="PPR-containing_protein"/>
</dbReference>
<dbReference type="Pfam" id="PF01535">
    <property type="entry name" value="PPR"/>
    <property type="match status" value="2"/>
</dbReference>
<protein>
    <recommendedName>
        <fullName evidence="3">Pentacotripeptide-repeat region of PRORP domain-containing protein</fullName>
    </recommendedName>
</protein>
<organism evidence="2">
    <name type="scientific">Arcella intermedia</name>
    <dbReference type="NCBI Taxonomy" id="1963864"/>
    <lineage>
        <taxon>Eukaryota</taxon>
        <taxon>Amoebozoa</taxon>
        <taxon>Tubulinea</taxon>
        <taxon>Elardia</taxon>
        <taxon>Arcellinida</taxon>
        <taxon>Sphaerothecina</taxon>
        <taxon>Arcellidae</taxon>
        <taxon>Arcella</taxon>
    </lineage>
</organism>
<dbReference type="PANTHER" id="PTHR47939:SF1">
    <property type="entry name" value="OS04G0684500 PROTEIN"/>
    <property type="match status" value="1"/>
</dbReference>
<reference evidence="2" key="1">
    <citation type="journal article" date="2020" name="J. Eukaryot. Microbiol.">
        <title>De novo Sequencing, Assembly and Annotation of the Transcriptome for the Free-Living Testate Amoeba Arcella intermedia.</title>
        <authorList>
            <person name="Ribeiro G.M."/>
            <person name="Porfirio-Sousa A.L."/>
            <person name="Maurer-Alcala X.X."/>
            <person name="Katz L.A."/>
            <person name="Lahr D.J.G."/>
        </authorList>
    </citation>
    <scope>NUCLEOTIDE SEQUENCE</scope>
</reference>
<proteinExistence type="predicted"/>
<name>A0A6B2LAA4_9EUKA</name>
<dbReference type="EMBL" id="GIBP01004768">
    <property type="protein sequence ID" value="NDV33737.1"/>
    <property type="molecule type" value="Transcribed_RNA"/>
</dbReference>
<sequence length="327" mass="38652">MIRLLLKVGKLEEALEIYHEIVKDGLELEPNSQIYDLFLYKYWLANNTQQTKYFVDLVKRKGIQSQIFKKKLFYQFDYSVVEKLVWAYELYEVDPFVWHCIMNHHSKTNQLSSLLETFEKMKRAGVKRDIYMWGVVLTCSVHAKKEHIVVKLLEEFQEEGLTPNTSVWTVKLKLYLLQDKLQEASNIFDLLENTGRMQEVSWMHLVSFCGEVCPRYFEDLVRRMKPYVDPSDVEINNRIFFYYTKIGSLEEVLRAWGELNKLTSPILLSYNLFIKVLVKFRDEKRIEECLESMRKANIAPDHTTNQILSPAFSHLLSISAPIKNKRA</sequence>
<feature type="repeat" description="PPR" evidence="1">
    <location>
        <begin position="1"/>
        <end position="28"/>
    </location>
</feature>
<evidence type="ECO:0000313" key="2">
    <source>
        <dbReference type="EMBL" id="NDV33737.1"/>
    </source>
</evidence>